<dbReference type="EMBL" id="JABFUD020000004">
    <property type="protein sequence ID" value="KAI5081105.1"/>
    <property type="molecule type" value="Genomic_DNA"/>
</dbReference>
<evidence type="ECO:0000313" key="2">
    <source>
        <dbReference type="EMBL" id="KAI5081105.1"/>
    </source>
</evidence>
<protein>
    <recommendedName>
        <fullName evidence="1">DUF7392 domain-containing protein</fullName>
    </recommendedName>
</protein>
<evidence type="ECO:0000313" key="3">
    <source>
        <dbReference type="Proteomes" id="UP000886520"/>
    </source>
</evidence>
<dbReference type="Gene3D" id="3.30.70.100">
    <property type="match status" value="1"/>
</dbReference>
<accession>A0A9D4V785</accession>
<keyword evidence="3" id="KW-1185">Reference proteome</keyword>
<name>A0A9D4V785_ADICA</name>
<comment type="caution">
    <text evidence="2">The sequence shown here is derived from an EMBL/GenBank/DDBJ whole genome shotgun (WGS) entry which is preliminary data.</text>
</comment>
<organism evidence="2 3">
    <name type="scientific">Adiantum capillus-veneris</name>
    <name type="common">Maidenhair fern</name>
    <dbReference type="NCBI Taxonomy" id="13818"/>
    <lineage>
        <taxon>Eukaryota</taxon>
        <taxon>Viridiplantae</taxon>
        <taxon>Streptophyta</taxon>
        <taxon>Embryophyta</taxon>
        <taxon>Tracheophyta</taxon>
        <taxon>Polypodiopsida</taxon>
        <taxon>Polypodiidae</taxon>
        <taxon>Polypodiales</taxon>
        <taxon>Pteridineae</taxon>
        <taxon>Pteridaceae</taxon>
        <taxon>Vittarioideae</taxon>
        <taxon>Adiantum</taxon>
    </lineage>
</organism>
<sequence>MQPPISFSCDSSSSWIFIGVFKPRRFSAHACCSSEELVDRITLISLSFNRFAKTAVLKSRTSNHVVIFSVWDRSTKLDLGQVSWYEISCCDCKEMATPAPTSSLSSSCISTSLLAPPLVQEDVERSSQPLPISASMESVHANTFYNCREDMSSSPPSMASSPSSSPSHSLAAAVIVHLSRGDVVHLRCITSGRHAHLQDALPYSCLAILKAYFPQTEGLLSYTFFRSLDGSRMAGLGVWQGMDAASAFLDAPGGACEERFWRSMGAKARLQRLLQNVEIKSLIEMANLTQFSNGLMLHQGWQVAQWINERTCLQFINHTYVS</sequence>
<dbReference type="InterPro" id="IPR055816">
    <property type="entry name" value="DUF7392"/>
</dbReference>
<dbReference type="OrthoDB" id="1848500at2759"/>
<reference evidence="2" key="1">
    <citation type="submission" date="2021-01" db="EMBL/GenBank/DDBJ databases">
        <title>Adiantum capillus-veneris genome.</title>
        <authorList>
            <person name="Fang Y."/>
            <person name="Liao Q."/>
        </authorList>
    </citation>
    <scope>NUCLEOTIDE SEQUENCE</scope>
    <source>
        <strain evidence="2">H3</strain>
        <tissue evidence="2">Leaf</tissue>
    </source>
</reference>
<evidence type="ECO:0000259" key="1">
    <source>
        <dbReference type="Pfam" id="PF24118"/>
    </source>
</evidence>
<gene>
    <name evidence="2" type="ORF">GOP47_0004288</name>
</gene>
<proteinExistence type="predicted"/>
<feature type="domain" description="DUF7392" evidence="1">
    <location>
        <begin position="172"/>
        <end position="249"/>
    </location>
</feature>
<dbReference type="Pfam" id="PF24118">
    <property type="entry name" value="DUF7392"/>
    <property type="match status" value="1"/>
</dbReference>
<dbReference type="Proteomes" id="UP000886520">
    <property type="component" value="Chromosome 4"/>
</dbReference>
<dbReference type="AlphaFoldDB" id="A0A9D4V785"/>